<evidence type="ECO:0000313" key="6">
    <source>
        <dbReference type="Proteomes" id="UP000002217"/>
    </source>
</evidence>
<dbReference type="AlphaFoldDB" id="C8VZ30"/>
<dbReference type="Gene3D" id="3.40.50.300">
    <property type="entry name" value="P-loop containing nucleotide triphosphate hydrolases"/>
    <property type="match status" value="1"/>
</dbReference>
<dbReference type="InterPro" id="IPR027417">
    <property type="entry name" value="P-loop_NTPase"/>
</dbReference>
<evidence type="ECO:0000259" key="3">
    <source>
        <dbReference type="Pfam" id="PF20438"/>
    </source>
</evidence>
<dbReference type="InterPro" id="IPR046841">
    <property type="entry name" value="SpoIVA_middle"/>
</dbReference>
<reference evidence="5 6" key="1">
    <citation type="journal article" date="2009" name="Stand. Genomic Sci.">
        <title>Complete genome sequence of Desulfotomaculum acetoxidans type strain (5575).</title>
        <authorList>
            <person name="Spring S."/>
            <person name="Lapidus A."/>
            <person name="Schroder M."/>
            <person name="Gleim D."/>
            <person name="Sims D."/>
            <person name="Meincke L."/>
            <person name="Glavina Del Rio T."/>
            <person name="Tice H."/>
            <person name="Copeland A."/>
            <person name="Cheng J.F."/>
            <person name="Lucas S."/>
            <person name="Chen F."/>
            <person name="Nolan M."/>
            <person name="Bruce D."/>
            <person name="Goodwin L."/>
            <person name="Pitluck S."/>
            <person name="Ivanova N."/>
            <person name="Mavromatis K."/>
            <person name="Mikhailova N."/>
            <person name="Pati A."/>
            <person name="Chen A."/>
            <person name="Palaniappan K."/>
            <person name="Land M."/>
            <person name="Hauser L."/>
            <person name="Chang Y.J."/>
            <person name="Jeffries C.D."/>
            <person name="Chain P."/>
            <person name="Saunders E."/>
            <person name="Brettin T."/>
            <person name="Detter J.C."/>
            <person name="Goker M."/>
            <person name="Bristow J."/>
            <person name="Eisen J.A."/>
            <person name="Markowitz V."/>
            <person name="Hugenholtz P."/>
            <person name="Kyrpides N.C."/>
            <person name="Klenk H.P."/>
            <person name="Han C."/>
        </authorList>
    </citation>
    <scope>NUCLEOTIDE SEQUENCE [LARGE SCALE GENOMIC DNA]</scope>
    <source>
        <strain evidence="6">ATCC 49208 / DSM 771 / VKM B-1644</strain>
    </source>
</reference>
<dbReference type="Pfam" id="PF09547">
    <property type="entry name" value="SpoIVA_ATPase"/>
    <property type="match status" value="1"/>
</dbReference>
<dbReference type="HOGENOM" id="CLU_043635_0_0_9"/>
<feature type="domain" description="Stage IV sporulation protein A ATPase" evidence="2">
    <location>
        <begin position="1"/>
        <end position="237"/>
    </location>
</feature>
<keyword evidence="1" id="KW-0749">Sporulation</keyword>
<comment type="subcellular location">
    <subcellularLocation>
        <location evidence="1">Cytoplasm</location>
    </subcellularLocation>
</comment>
<evidence type="ECO:0000259" key="4">
    <source>
        <dbReference type="Pfam" id="PF20439"/>
    </source>
</evidence>
<evidence type="ECO:0000313" key="5">
    <source>
        <dbReference type="EMBL" id="ACV62940.1"/>
    </source>
</evidence>
<dbReference type="NCBIfam" id="TIGR02836">
    <property type="entry name" value="spore_IV_A"/>
    <property type="match status" value="1"/>
</dbReference>
<dbReference type="Pfam" id="PF20438">
    <property type="entry name" value="SpoIVA_middle"/>
    <property type="match status" value="1"/>
</dbReference>
<comment type="catalytic activity">
    <reaction evidence="1">
        <text>ATP + H2O = ADP + phosphate + H(+)</text>
        <dbReference type="Rhea" id="RHEA:13065"/>
        <dbReference type="ChEBI" id="CHEBI:15377"/>
        <dbReference type="ChEBI" id="CHEBI:15378"/>
        <dbReference type="ChEBI" id="CHEBI:30616"/>
        <dbReference type="ChEBI" id="CHEBI:43474"/>
        <dbReference type="ChEBI" id="CHEBI:456216"/>
    </reaction>
</comment>
<dbReference type="Proteomes" id="UP000002217">
    <property type="component" value="Chromosome"/>
</dbReference>
<evidence type="ECO:0000259" key="2">
    <source>
        <dbReference type="Pfam" id="PF09547"/>
    </source>
</evidence>
<organism evidence="5 6">
    <name type="scientific">Desulfofarcimen acetoxidans (strain ATCC 49208 / DSM 771 / KCTC 5769 / VKM B-1644 / 5575)</name>
    <name type="common">Desulfotomaculum acetoxidans</name>
    <dbReference type="NCBI Taxonomy" id="485916"/>
    <lineage>
        <taxon>Bacteria</taxon>
        <taxon>Bacillati</taxon>
        <taxon>Bacillota</taxon>
        <taxon>Clostridia</taxon>
        <taxon>Eubacteriales</taxon>
        <taxon>Peptococcaceae</taxon>
        <taxon>Desulfofarcimen</taxon>
    </lineage>
</organism>
<dbReference type="GO" id="GO:0030435">
    <property type="term" value="P:sporulation resulting in formation of a cellular spore"/>
    <property type="evidence" value="ECO:0007669"/>
    <property type="project" value="UniProtKB-KW"/>
</dbReference>
<comment type="function">
    <text evidence="1">ATPase. Has a role at an early stage in the morphogenesis of the spore coat.</text>
</comment>
<dbReference type="SUPFAM" id="SSF52540">
    <property type="entry name" value="P-loop containing nucleoside triphosphate hydrolases"/>
    <property type="match status" value="1"/>
</dbReference>
<dbReference type="PIRSF" id="PIRSF007466">
    <property type="entry name" value="SpoIVA"/>
    <property type="match status" value="1"/>
</dbReference>
<evidence type="ECO:0000256" key="1">
    <source>
        <dbReference type="PIRNR" id="PIRNR007466"/>
    </source>
</evidence>
<dbReference type="RefSeq" id="WP_015757644.1">
    <property type="nucleotide sequence ID" value="NC_013216.1"/>
</dbReference>
<accession>C8VZ30</accession>
<keyword evidence="1" id="KW-0963">Cytoplasm</keyword>
<name>C8VZ30_DESAS</name>
<dbReference type="GO" id="GO:0005524">
    <property type="term" value="F:ATP binding"/>
    <property type="evidence" value="ECO:0007669"/>
    <property type="project" value="UniProtKB-KW"/>
</dbReference>
<dbReference type="EMBL" id="CP001720">
    <property type="protein sequence ID" value="ACV62940.1"/>
    <property type="molecule type" value="Genomic_DNA"/>
</dbReference>
<keyword evidence="6" id="KW-1185">Reference proteome</keyword>
<feature type="domain" description="Stage IV sporulation protein A middle" evidence="3">
    <location>
        <begin position="238"/>
        <end position="416"/>
    </location>
</feature>
<dbReference type="InterPro" id="IPR014201">
    <property type="entry name" value="Spore_IV_A"/>
</dbReference>
<dbReference type="InterPro" id="IPR046840">
    <property type="entry name" value="SpoIVA_C"/>
</dbReference>
<dbReference type="STRING" id="485916.Dtox_2111"/>
<keyword evidence="1" id="KW-0547">Nucleotide-binding</keyword>
<dbReference type="EC" id="3.6.1.-" evidence="1"/>
<gene>
    <name evidence="5" type="ordered locus">Dtox_2111</name>
</gene>
<feature type="domain" description="Sporulation stage IV protein A C-terminal" evidence="4">
    <location>
        <begin position="417"/>
        <end position="492"/>
    </location>
</feature>
<dbReference type="GO" id="GO:0016887">
    <property type="term" value="F:ATP hydrolysis activity"/>
    <property type="evidence" value="ECO:0007669"/>
    <property type="project" value="InterPro"/>
</dbReference>
<keyword evidence="1" id="KW-0067">ATP-binding</keyword>
<dbReference type="Pfam" id="PF20439">
    <property type="entry name" value="SpoIVA_C"/>
    <property type="match status" value="1"/>
</dbReference>
<dbReference type="GO" id="GO:0005737">
    <property type="term" value="C:cytoplasm"/>
    <property type="evidence" value="ECO:0007669"/>
    <property type="project" value="UniProtKB-SubCell"/>
</dbReference>
<dbReference type="eggNOG" id="COG0699">
    <property type="taxonomic scope" value="Bacteria"/>
</dbReference>
<protein>
    <recommendedName>
        <fullName evidence="1">Stage IV sporulation protein A</fullName>
        <ecNumber evidence="1">3.6.1.-</ecNumber>
    </recommendedName>
    <alternativeName>
        <fullName evidence="1">Coat morphogenetic protein SpoIVA</fullName>
    </alternativeName>
</protein>
<keyword evidence="1" id="KW-0378">Hydrolase</keyword>
<dbReference type="KEGG" id="dae:Dtox_2111"/>
<dbReference type="OrthoDB" id="9761464at2"/>
<sequence>MEKIDIFRDIAERTGGDIYLGVVGGVRTGKSTFIKRFMETVVIPKIDNPYDQERARDELPQSGAGRTVMTTEPKFIPNEAVEIDITPNLNVKIRLVDCVGYRVEGALGYEEDDGPRMISTPWFDEDIPFQEAAEIGTRKVISEHSTIGIVVTTDGSITDIPRENYMEAEERVISELKDLNRPFIIILNSINPDEPETSQLAYELMEKYDVPALALNCAELNQSDILKILEEVLYEFPVNEVNVALPKWVEELETTHWLREKFESAVGNTVNNVRRLRDIDMALEELAELEFVRLVELENMDMGTGSATINIDAKNELFYQILSQEINLSVEGEHDVYRLMRDLSAAKKEYDKVAAALQEVYETGYGVVIPTMDDMNMEMPELIRSGGRSGVKLKASAPSIHMIRADIKTEITPVFGTEKQCSDLLSFLFEEYKENPEKLWSTEIFGKSVHALVREGIQNKLQRMPENAQEKLRETVSRIVNEGSGGLICIII</sequence>
<dbReference type="InterPro" id="IPR046842">
    <property type="entry name" value="SpoIVA_ATPase"/>
</dbReference>
<proteinExistence type="predicted"/>